<dbReference type="Proteomes" id="UP000295793">
    <property type="component" value="Unassembled WGS sequence"/>
</dbReference>
<keyword evidence="1" id="KW-0560">Oxidoreductase</keyword>
<protein>
    <submittedName>
        <fullName evidence="4">Glyoxylate/hydroxypyruvate reductase A</fullName>
    </submittedName>
</protein>
<dbReference type="RefSeq" id="WP_132699297.1">
    <property type="nucleotide sequence ID" value="NZ_SLZR01000001.1"/>
</dbReference>
<dbReference type="InterPro" id="IPR029752">
    <property type="entry name" value="D-isomer_DH_CS1"/>
</dbReference>
<dbReference type="AlphaFoldDB" id="A0A4V2UKE4"/>
<dbReference type="PANTHER" id="PTHR43333">
    <property type="entry name" value="2-HACID_DH_C DOMAIN-CONTAINING PROTEIN"/>
    <property type="match status" value="1"/>
</dbReference>
<sequence>MKPIIPFVHRITENEEARWISELNAHWPGCEVRPLRQLSNAQIDAASVAIVANPDPEDLNQLPNLKWVHSLWAGVENLVQHWHRTDIPIVRMKDPALATTMAEAVLTWALFLQRNMHRYARQQKHNQWLALDYQPMSDCTVGIIGLGKLGMATAAALNAQGFKTIGWSQSEKHIDFMPSFQGRDGLKTVVEQSDIVVVLLPLTAETNGLFDTTMFSAMKANAHLINFARGPIVEVESLLNFLNNNPNSHAVLDVFDQEPLPPETPLWQHPSVSVLPHITAPTLPESAAKIAIENVKRYFETDMIPGAIDRVKGY</sequence>
<evidence type="ECO:0000313" key="5">
    <source>
        <dbReference type="Proteomes" id="UP000295793"/>
    </source>
</evidence>
<dbReference type="PANTHER" id="PTHR43333:SF1">
    <property type="entry name" value="D-ISOMER SPECIFIC 2-HYDROXYACID DEHYDROGENASE NAD-BINDING DOMAIN-CONTAINING PROTEIN"/>
    <property type="match status" value="1"/>
</dbReference>
<evidence type="ECO:0000313" key="4">
    <source>
        <dbReference type="EMBL" id="TCS44033.1"/>
    </source>
</evidence>
<dbReference type="PROSITE" id="PS00065">
    <property type="entry name" value="D_2_HYDROXYACID_DH_1"/>
    <property type="match status" value="1"/>
</dbReference>
<evidence type="ECO:0000259" key="3">
    <source>
        <dbReference type="Pfam" id="PF02826"/>
    </source>
</evidence>
<name>A0A4V2UKE4_9GAMM</name>
<keyword evidence="2" id="KW-0520">NAD</keyword>
<organism evidence="4 5">
    <name type="scientific">Reinekea marinisedimentorum</name>
    <dbReference type="NCBI Taxonomy" id="230495"/>
    <lineage>
        <taxon>Bacteria</taxon>
        <taxon>Pseudomonadati</taxon>
        <taxon>Pseudomonadota</taxon>
        <taxon>Gammaproteobacteria</taxon>
        <taxon>Oceanospirillales</taxon>
        <taxon>Saccharospirillaceae</taxon>
        <taxon>Reinekea</taxon>
    </lineage>
</organism>
<comment type="caution">
    <text evidence="4">The sequence shown here is derived from an EMBL/GenBank/DDBJ whole genome shotgun (WGS) entry which is preliminary data.</text>
</comment>
<keyword evidence="5" id="KW-1185">Reference proteome</keyword>
<dbReference type="Gene3D" id="3.40.50.720">
    <property type="entry name" value="NAD(P)-binding Rossmann-like Domain"/>
    <property type="match status" value="2"/>
</dbReference>
<dbReference type="OrthoDB" id="9787219at2"/>
<evidence type="ECO:0000256" key="1">
    <source>
        <dbReference type="ARBA" id="ARBA00023002"/>
    </source>
</evidence>
<dbReference type="SUPFAM" id="SSF51735">
    <property type="entry name" value="NAD(P)-binding Rossmann-fold domains"/>
    <property type="match status" value="1"/>
</dbReference>
<gene>
    <name evidence="4" type="ORF">BCF53_101376</name>
</gene>
<dbReference type="GO" id="GO:0051287">
    <property type="term" value="F:NAD binding"/>
    <property type="evidence" value="ECO:0007669"/>
    <property type="project" value="InterPro"/>
</dbReference>
<reference evidence="4 5" key="1">
    <citation type="submission" date="2019-03" db="EMBL/GenBank/DDBJ databases">
        <title>Genomic Encyclopedia of Archaeal and Bacterial Type Strains, Phase II (KMG-II): from individual species to whole genera.</title>
        <authorList>
            <person name="Goeker M."/>
        </authorList>
    </citation>
    <scope>NUCLEOTIDE SEQUENCE [LARGE SCALE GENOMIC DNA]</scope>
    <source>
        <strain evidence="4 5">DSM 15388</strain>
    </source>
</reference>
<accession>A0A4V2UKE4</accession>
<dbReference type="GO" id="GO:0016616">
    <property type="term" value="F:oxidoreductase activity, acting on the CH-OH group of donors, NAD or NADP as acceptor"/>
    <property type="evidence" value="ECO:0007669"/>
    <property type="project" value="UniProtKB-ARBA"/>
</dbReference>
<dbReference type="EMBL" id="SLZR01000001">
    <property type="protein sequence ID" value="TCS44033.1"/>
    <property type="molecule type" value="Genomic_DNA"/>
</dbReference>
<dbReference type="SUPFAM" id="SSF52283">
    <property type="entry name" value="Formate/glycerate dehydrogenase catalytic domain-like"/>
    <property type="match status" value="1"/>
</dbReference>
<feature type="domain" description="D-isomer specific 2-hydroxyacid dehydrogenase NAD-binding" evidence="3">
    <location>
        <begin position="109"/>
        <end position="278"/>
    </location>
</feature>
<dbReference type="Pfam" id="PF02826">
    <property type="entry name" value="2-Hacid_dh_C"/>
    <property type="match status" value="1"/>
</dbReference>
<dbReference type="InterPro" id="IPR006140">
    <property type="entry name" value="D-isomer_DH_NAD-bd"/>
</dbReference>
<dbReference type="InterPro" id="IPR036291">
    <property type="entry name" value="NAD(P)-bd_dom_sf"/>
</dbReference>
<dbReference type="CDD" id="cd12164">
    <property type="entry name" value="GDH_like_2"/>
    <property type="match status" value="1"/>
</dbReference>
<evidence type="ECO:0000256" key="2">
    <source>
        <dbReference type="ARBA" id="ARBA00023027"/>
    </source>
</evidence>
<keyword evidence="4" id="KW-0670">Pyruvate</keyword>
<proteinExistence type="predicted"/>